<dbReference type="PANTHER" id="PTHR23071">
    <property type="entry name" value="PHOSPHATIDYLINOSITOL GLYCAN"/>
    <property type="match status" value="1"/>
</dbReference>
<evidence type="ECO:0000256" key="8">
    <source>
        <dbReference type="ARBA" id="ARBA00022989"/>
    </source>
</evidence>
<feature type="domain" description="GPI ethanolamine phosphate transferase 2 C-terminal" evidence="14">
    <location>
        <begin position="865"/>
        <end position="1060"/>
    </location>
</feature>
<evidence type="ECO:0000259" key="14">
    <source>
        <dbReference type="Pfam" id="PF19316"/>
    </source>
</evidence>
<evidence type="ECO:0000256" key="3">
    <source>
        <dbReference type="ARBA" id="ARBA00008695"/>
    </source>
</evidence>
<feature type="transmembrane region" description="Helical" evidence="13">
    <location>
        <begin position="12"/>
        <end position="30"/>
    </location>
</feature>
<keyword evidence="6 13" id="KW-0812">Transmembrane</keyword>
<dbReference type="Pfam" id="PF01663">
    <property type="entry name" value="Phosphodiest"/>
    <property type="match status" value="1"/>
</dbReference>
<dbReference type="AlphaFoldDB" id="A0A9Q0S5C3"/>
<evidence type="ECO:0000256" key="4">
    <source>
        <dbReference type="ARBA" id="ARBA00022502"/>
    </source>
</evidence>
<dbReference type="OrthoDB" id="272139at2759"/>
<keyword evidence="9 13" id="KW-0472">Membrane</keyword>
<dbReference type="Gene3D" id="3.40.720.10">
    <property type="entry name" value="Alkaline Phosphatase, subunit A"/>
    <property type="match status" value="1"/>
</dbReference>
<dbReference type="InterPro" id="IPR045687">
    <property type="entry name" value="PIGG/GPI7_C"/>
</dbReference>
<feature type="transmembrane region" description="Helical" evidence="13">
    <location>
        <begin position="556"/>
        <end position="576"/>
    </location>
</feature>
<comment type="caution">
    <text evidence="15">The sequence shown here is derived from an EMBL/GenBank/DDBJ whole genome shotgun (WGS) entry which is preliminary data.</text>
</comment>
<feature type="transmembrane region" description="Helical" evidence="13">
    <location>
        <begin position="844"/>
        <end position="864"/>
    </location>
</feature>
<feature type="transmembrane region" description="Helical" evidence="13">
    <location>
        <begin position="461"/>
        <end position="481"/>
    </location>
</feature>
<comment type="subcellular location">
    <subcellularLocation>
        <location evidence="1">Endoplasmic reticulum membrane</location>
        <topology evidence="1">Multi-pass membrane protein</topology>
    </subcellularLocation>
</comment>
<evidence type="ECO:0000256" key="6">
    <source>
        <dbReference type="ARBA" id="ARBA00022692"/>
    </source>
</evidence>
<evidence type="ECO:0000256" key="12">
    <source>
        <dbReference type="ARBA" id="ARBA00093602"/>
    </source>
</evidence>
<feature type="transmembrane region" description="Helical" evidence="13">
    <location>
        <begin position="925"/>
        <end position="950"/>
    </location>
</feature>
<feature type="transmembrane region" description="Helical" evidence="13">
    <location>
        <begin position="677"/>
        <end position="695"/>
    </location>
</feature>
<dbReference type="InterPro" id="IPR017850">
    <property type="entry name" value="Alkaline_phosphatase_core_sf"/>
</dbReference>
<dbReference type="Proteomes" id="UP001151699">
    <property type="component" value="Chromosome B"/>
</dbReference>
<evidence type="ECO:0000256" key="11">
    <source>
        <dbReference type="ARBA" id="ARBA00079084"/>
    </source>
</evidence>
<evidence type="ECO:0000256" key="7">
    <source>
        <dbReference type="ARBA" id="ARBA00022824"/>
    </source>
</evidence>
<proteinExistence type="inferred from homology"/>
<keyword evidence="10" id="KW-0325">Glycoprotein</keyword>
<name>A0A9Q0S5C3_9DIPT</name>
<dbReference type="GO" id="GO:0051377">
    <property type="term" value="F:mannose-ethanolamine phosphotransferase activity"/>
    <property type="evidence" value="ECO:0007669"/>
    <property type="project" value="InterPro"/>
</dbReference>
<gene>
    <name evidence="15" type="primary">PIGO</name>
    <name evidence="15" type="ORF">Bhyg_08985</name>
</gene>
<dbReference type="GO" id="GO:0006506">
    <property type="term" value="P:GPI anchor biosynthetic process"/>
    <property type="evidence" value="ECO:0007669"/>
    <property type="project" value="UniProtKB-KW"/>
</dbReference>
<evidence type="ECO:0000256" key="2">
    <source>
        <dbReference type="ARBA" id="ARBA00004687"/>
    </source>
</evidence>
<protein>
    <recommendedName>
        <fullName evidence="12">GPI ethanolamine phosphate transferase 3, catalytic subunit</fullName>
    </recommendedName>
    <alternativeName>
        <fullName evidence="11">Phosphatidylinositol-glycan biosynthesis class O protein</fullName>
    </alternativeName>
</protein>
<dbReference type="GO" id="GO:0005789">
    <property type="term" value="C:endoplasmic reticulum membrane"/>
    <property type="evidence" value="ECO:0007669"/>
    <property type="project" value="UniProtKB-SubCell"/>
</dbReference>
<evidence type="ECO:0000256" key="13">
    <source>
        <dbReference type="SAM" id="Phobius"/>
    </source>
</evidence>
<evidence type="ECO:0000256" key="5">
    <source>
        <dbReference type="ARBA" id="ARBA00022679"/>
    </source>
</evidence>
<evidence type="ECO:0000313" key="15">
    <source>
        <dbReference type="EMBL" id="KAJ6644020.1"/>
    </source>
</evidence>
<feature type="transmembrane region" description="Helical" evidence="13">
    <location>
        <begin position="618"/>
        <end position="639"/>
    </location>
</feature>
<reference evidence="15" key="1">
    <citation type="submission" date="2022-07" db="EMBL/GenBank/DDBJ databases">
        <authorList>
            <person name="Trinca V."/>
            <person name="Uliana J.V.C."/>
            <person name="Torres T.T."/>
            <person name="Ward R.J."/>
            <person name="Monesi N."/>
        </authorList>
    </citation>
    <scope>NUCLEOTIDE SEQUENCE</scope>
    <source>
        <strain evidence="15">HSMRA1968</strain>
        <tissue evidence="15">Whole embryos</tissue>
    </source>
</reference>
<dbReference type="InterPro" id="IPR037675">
    <property type="entry name" value="PIG-O_N"/>
</dbReference>
<dbReference type="FunFam" id="3.40.720.10:FF:000041">
    <property type="entry name" value="GPI ethanolamine phosphate transferase 3"/>
    <property type="match status" value="1"/>
</dbReference>
<dbReference type="EMBL" id="WJQU01000002">
    <property type="protein sequence ID" value="KAJ6644020.1"/>
    <property type="molecule type" value="Genomic_DNA"/>
</dbReference>
<feature type="transmembrane region" description="Helical" evidence="13">
    <location>
        <begin position="707"/>
        <end position="728"/>
    </location>
</feature>
<feature type="transmembrane region" description="Helical" evidence="13">
    <location>
        <begin position="582"/>
        <end position="598"/>
    </location>
</feature>
<keyword evidence="16" id="KW-1185">Reference proteome</keyword>
<feature type="transmembrane region" description="Helical" evidence="13">
    <location>
        <begin position="743"/>
        <end position="766"/>
    </location>
</feature>
<feature type="transmembrane region" description="Helical" evidence="13">
    <location>
        <begin position="817"/>
        <end position="838"/>
    </location>
</feature>
<feature type="transmembrane region" description="Helical" evidence="13">
    <location>
        <begin position="524"/>
        <end position="544"/>
    </location>
</feature>
<dbReference type="CDD" id="cd16023">
    <property type="entry name" value="GPI_EPT_3"/>
    <property type="match status" value="1"/>
</dbReference>
<keyword evidence="7" id="KW-0256">Endoplasmic reticulum</keyword>
<comment type="similarity">
    <text evidence="3">Belongs to the PIGG/PIGN/PIGO family. PIGO subfamily.</text>
</comment>
<dbReference type="InterPro" id="IPR002591">
    <property type="entry name" value="Phosphodiest/P_Trfase"/>
</dbReference>
<dbReference type="InterPro" id="IPR039524">
    <property type="entry name" value="PIGO/GPI13"/>
</dbReference>
<evidence type="ECO:0000256" key="10">
    <source>
        <dbReference type="ARBA" id="ARBA00023180"/>
    </source>
</evidence>
<sequence>MHGDWGNVSRYFFILLWLTLTLSAGIHLFSKGFLLSRVTNSYYTNCTKLERCVDEQNDKCLTKPRLDAMFSDLNKSTEFCLPRKSKVILLVIDALKYDFGLYDDGKKNPLPHENRLTIMRDLLKQQPDHSRLLKFRADPPTTTLQRLKGLTTGSLPTFIDIGSNFATPEISEDNIIDQMVRNNLSVVFMGDSTWVELFPKRFKRQYPFPSFNIYDLDTVDSGIQNILPKELAQNDWDVVIAHYLGVDHCGHKYGPLHSEMSRKLDEMNSAIEKVIEQMDDDTTLYVIGDHGMTATGDHGGESEDEVNALLFAYSKKQKFFFDPVSSMEMMRQIDLVPTLAVTLGVPIPFSNLGAINYNIIPDVPTEHLNHRQQFLMHSWHNAFQIRRYLANITNNAKALFEKDVLEQHYTKFIVLSYRAMSLYSPEAQDNYHKDLHAYLADVHRICSEIWVKFDPSQMMQGLLFVAFETVFVFLLIGNLKVYHLRKIFSRKVLLFMYISDLLIAGLVIKYAWTFFGYGSIEQAAIVVVSIFNIAFMALLVMANWSQIAKSLSEIRFTNPIARFMLIASASVFFSNSYIVQEQYVLCYMLMGVLLVLLFKIKKTNLRLDLRMKIKFSDVFYSPFTRLAVLAIVVVGLLRYSNSYFRCREEQGNCTDFATAGDGYQGDKTTAANNNANIYYPTLALAFFIILTRLHLKYCGNLRGHSLHVFFSQSGAYLGGTTTLSHFILSQTTSHGVGQWHIDALAWIIYGLLVVQILLFIFSPLLVDVDENSLPLLPSNGITQIFHKLRNEFNSNELTTARDDYEYKIPMIHGLTTIHSSVLVSVGTFLALVVALLLGPSAAGGLFLSLYIAAGIAVFNGVLLYRTQRRLDKCLKPTVLTTVAWSLLAQYSFYATSHQPTLSQIDWHAAFVGRQSSSQHDHTNGLSAVMVLLNTFGGPILIFLLYPLMVVTGPTLYAKYRCLLPKPPKIEAKSKIAQEILSNKDNKTPTVAEPTHDFDITRGCLPLLENEYTFIGTLFQTGGMLVAMQGLRMFCSMLACTIHCRHLMVWKIFAPKFIYEGIITYLGFSAIIVGFLISARVHMGAVNYVKRMAKPK</sequence>
<dbReference type="Pfam" id="PF19316">
    <property type="entry name" value="PIGO_PIGG"/>
    <property type="match status" value="1"/>
</dbReference>
<accession>A0A9Q0S5C3</accession>
<evidence type="ECO:0000313" key="16">
    <source>
        <dbReference type="Proteomes" id="UP001151699"/>
    </source>
</evidence>
<dbReference type="PANTHER" id="PTHR23071:SF1">
    <property type="entry name" value="GPI ETHANOLAMINE PHOSPHATE TRANSFERASE 3"/>
    <property type="match status" value="1"/>
</dbReference>
<keyword evidence="5 15" id="KW-0808">Transferase</keyword>
<comment type="pathway">
    <text evidence="2">Glycolipid biosynthesis; glycosylphosphatidylinositol-anchor biosynthesis.</text>
</comment>
<organism evidence="15 16">
    <name type="scientific">Pseudolycoriella hygida</name>
    <dbReference type="NCBI Taxonomy" id="35572"/>
    <lineage>
        <taxon>Eukaryota</taxon>
        <taxon>Metazoa</taxon>
        <taxon>Ecdysozoa</taxon>
        <taxon>Arthropoda</taxon>
        <taxon>Hexapoda</taxon>
        <taxon>Insecta</taxon>
        <taxon>Pterygota</taxon>
        <taxon>Neoptera</taxon>
        <taxon>Endopterygota</taxon>
        <taxon>Diptera</taxon>
        <taxon>Nematocera</taxon>
        <taxon>Sciaroidea</taxon>
        <taxon>Sciaridae</taxon>
        <taxon>Pseudolycoriella</taxon>
    </lineage>
</organism>
<evidence type="ECO:0000256" key="1">
    <source>
        <dbReference type="ARBA" id="ARBA00004477"/>
    </source>
</evidence>
<keyword evidence="8 13" id="KW-1133">Transmembrane helix</keyword>
<feature type="transmembrane region" description="Helical" evidence="13">
    <location>
        <begin position="493"/>
        <end position="512"/>
    </location>
</feature>
<keyword evidence="4" id="KW-0337">GPI-anchor biosynthesis</keyword>
<evidence type="ECO:0000256" key="9">
    <source>
        <dbReference type="ARBA" id="ARBA00023136"/>
    </source>
</evidence>
<dbReference type="SUPFAM" id="SSF53649">
    <property type="entry name" value="Alkaline phosphatase-like"/>
    <property type="match status" value="1"/>
</dbReference>
<feature type="transmembrane region" description="Helical" evidence="13">
    <location>
        <begin position="1064"/>
        <end position="1088"/>
    </location>
</feature>